<evidence type="ECO:0000313" key="2">
    <source>
        <dbReference type="EMBL" id="KAL0954232.1"/>
    </source>
</evidence>
<keyword evidence="3" id="KW-1185">Reference proteome</keyword>
<feature type="region of interest" description="Disordered" evidence="1">
    <location>
        <begin position="53"/>
        <end position="93"/>
    </location>
</feature>
<evidence type="ECO:0000313" key="3">
    <source>
        <dbReference type="Proteomes" id="UP001556367"/>
    </source>
</evidence>
<name>A0ABR3JFB4_9AGAR</name>
<accession>A0ABR3JFB4</accession>
<evidence type="ECO:0000256" key="1">
    <source>
        <dbReference type="SAM" id="MobiDB-lite"/>
    </source>
</evidence>
<dbReference type="EMBL" id="JASNQZ010000008">
    <property type="protein sequence ID" value="KAL0954232.1"/>
    <property type="molecule type" value="Genomic_DNA"/>
</dbReference>
<proteinExistence type="predicted"/>
<protein>
    <submittedName>
        <fullName evidence="2">Uncharacterized protein</fullName>
    </submittedName>
</protein>
<comment type="caution">
    <text evidence="2">The sequence shown here is derived from an EMBL/GenBank/DDBJ whole genome shotgun (WGS) entry which is preliminary data.</text>
</comment>
<dbReference type="Proteomes" id="UP001556367">
    <property type="component" value="Unassembled WGS sequence"/>
</dbReference>
<gene>
    <name evidence="2" type="ORF">HGRIS_005360</name>
</gene>
<sequence>MLSWECHGRRYGAMINTSKQTICSSPSSFKCSEFYSYSLGGCRHHDNQTPYARSGTAHNYRNSKRAHSEAYRHTSAPSPPNLEPSLLSSAHENPNGTTRIHHCVLRYTSSLTHHSVYQYNLAAVIEPPHSVRFRRASRASAALPDVGLLQCPQAKSARNAVPLTGTTIQTNDEETYEWE</sequence>
<reference evidence="3" key="1">
    <citation type="submission" date="2024-06" db="EMBL/GenBank/DDBJ databases">
        <title>Multi-omics analyses provide insights into the biosynthesis of the anticancer antibiotic pleurotin in Hohenbuehelia grisea.</title>
        <authorList>
            <person name="Weaver J.A."/>
            <person name="Alberti F."/>
        </authorList>
    </citation>
    <scope>NUCLEOTIDE SEQUENCE [LARGE SCALE GENOMIC DNA]</scope>
    <source>
        <strain evidence="3">T-177</strain>
    </source>
</reference>
<organism evidence="2 3">
    <name type="scientific">Hohenbuehelia grisea</name>
    <dbReference type="NCBI Taxonomy" id="104357"/>
    <lineage>
        <taxon>Eukaryota</taxon>
        <taxon>Fungi</taxon>
        <taxon>Dikarya</taxon>
        <taxon>Basidiomycota</taxon>
        <taxon>Agaricomycotina</taxon>
        <taxon>Agaricomycetes</taxon>
        <taxon>Agaricomycetidae</taxon>
        <taxon>Agaricales</taxon>
        <taxon>Pleurotineae</taxon>
        <taxon>Pleurotaceae</taxon>
        <taxon>Hohenbuehelia</taxon>
    </lineage>
</organism>